<evidence type="ECO:0000313" key="2">
    <source>
        <dbReference type="Proteomes" id="UP001232063"/>
    </source>
</evidence>
<reference evidence="1" key="1">
    <citation type="submission" date="2023-05" db="EMBL/GenBank/DDBJ databases">
        <authorList>
            <person name="Zhang X."/>
        </authorList>
    </citation>
    <scope>NUCLEOTIDE SEQUENCE</scope>
    <source>
        <strain evidence="1">BD1B2-1</strain>
    </source>
</reference>
<comment type="caution">
    <text evidence="1">The sequence shown here is derived from an EMBL/GenBank/DDBJ whole genome shotgun (WGS) entry which is preliminary data.</text>
</comment>
<proteinExistence type="predicted"/>
<name>A0AAE3UIF2_9BACT</name>
<protein>
    <submittedName>
        <fullName evidence="1">Uncharacterized protein</fullName>
    </submittedName>
</protein>
<gene>
    <name evidence="1" type="ORF">QNI22_23465</name>
</gene>
<dbReference type="AlphaFoldDB" id="A0AAE3UIF2"/>
<organism evidence="1 2">
    <name type="scientific">Xanthocytophaga agilis</name>
    <dbReference type="NCBI Taxonomy" id="3048010"/>
    <lineage>
        <taxon>Bacteria</taxon>
        <taxon>Pseudomonadati</taxon>
        <taxon>Bacteroidota</taxon>
        <taxon>Cytophagia</taxon>
        <taxon>Cytophagales</taxon>
        <taxon>Rhodocytophagaceae</taxon>
        <taxon>Xanthocytophaga</taxon>
    </lineage>
</organism>
<dbReference type="RefSeq" id="WP_314514259.1">
    <property type="nucleotide sequence ID" value="NZ_JASJOU010000009.1"/>
</dbReference>
<dbReference type="Proteomes" id="UP001232063">
    <property type="component" value="Unassembled WGS sequence"/>
</dbReference>
<keyword evidence="2" id="KW-1185">Reference proteome</keyword>
<accession>A0AAE3UIF2</accession>
<evidence type="ECO:0000313" key="1">
    <source>
        <dbReference type="EMBL" id="MDJ1503643.1"/>
    </source>
</evidence>
<dbReference type="EMBL" id="JASJOU010000009">
    <property type="protein sequence ID" value="MDJ1503643.1"/>
    <property type="molecule type" value="Genomic_DNA"/>
</dbReference>
<sequence>MKILFRVASILTLLTLLMLAFRQYDKSATRETRKRAKHLENNIVFEGRIIDFAQSNNHAFGLIRIQVSKSNVKQFHQSLRAGRVLPDTMWYPYRIQDNIAEIYSTISNRKVGEMVKVISNQQTIYYNPSTSKETGALSMITYSRDIDFIKEHTVSKSTPPLQSK</sequence>